<evidence type="ECO:0000313" key="2">
    <source>
        <dbReference type="EMBL" id="WMT02757.1"/>
    </source>
</evidence>
<accession>A0ABY9PA86</accession>
<name>A0ABY9PA86_9GAMM</name>
<dbReference type="EMBL" id="CP133568">
    <property type="protein sequence ID" value="WMT02757.1"/>
    <property type="molecule type" value="Genomic_DNA"/>
</dbReference>
<gene>
    <name evidence="2" type="ORF">RDV84_22785</name>
</gene>
<dbReference type="Proteomes" id="UP001229313">
    <property type="component" value="Chromosome"/>
</dbReference>
<proteinExistence type="predicted"/>
<organism evidence="2 3">
    <name type="scientific">Lysobacter yananisis</name>
    <dbReference type="NCBI Taxonomy" id="1003114"/>
    <lineage>
        <taxon>Bacteria</taxon>
        <taxon>Pseudomonadati</taxon>
        <taxon>Pseudomonadota</taxon>
        <taxon>Gammaproteobacteria</taxon>
        <taxon>Lysobacterales</taxon>
        <taxon>Lysobacteraceae</taxon>
        <taxon>Lysobacter</taxon>
    </lineage>
</organism>
<protein>
    <submittedName>
        <fullName evidence="2">Uncharacterized protein</fullName>
    </submittedName>
</protein>
<feature type="region of interest" description="Disordered" evidence="1">
    <location>
        <begin position="262"/>
        <end position="281"/>
    </location>
</feature>
<dbReference type="RefSeq" id="WP_309151719.1">
    <property type="nucleotide sequence ID" value="NZ_CP133568.1"/>
</dbReference>
<keyword evidence="3" id="KW-1185">Reference proteome</keyword>
<evidence type="ECO:0000313" key="3">
    <source>
        <dbReference type="Proteomes" id="UP001229313"/>
    </source>
</evidence>
<reference evidence="2 3" key="1">
    <citation type="submission" date="2023-08" db="EMBL/GenBank/DDBJ databases">
        <title>The whole genome sequence of Lysobacter yananisis.</title>
        <authorList>
            <person name="Sun H."/>
        </authorList>
    </citation>
    <scope>NUCLEOTIDE SEQUENCE [LARGE SCALE GENOMIC DNA]</scope>
    <source>
        <strain evidence="2 3">SNNU513</strain>
    </source>
</reference>
<sequence>MPNLLRGRLNSGVGHFFCSPLMFPYESNYVCHFFRLWGNLEAASRVAPKYSLLGNMQNDFDAKFGDVCGDANNRFFLIEFKRSRKGFSEEVSKPGGKIHRIALYEHLRLDATCRQIARQGHFGCYPSSSGSLVFEPYAHCPAAIKTKIQIVTEVLLKPAFASINELDHQAWECGFPKFYEQITDYDSTISDNFPGFFENGLGITSEHLKTYVSCMYDHLQTAVDPSGVAILGAFNRQANTFVAFNDTIENIFLRLQSAFNSSKEGATSLPGGPIGVQPGEA</sequence>
<evidence type="ECO:0000256" key="1">
    <source>
        <dbReference type="SAM" id="MobiDB-lite"/>
    </source>
</evidence>